<dbReference type="GO" id="GO:0004190">
    <property type="term" value="F:aspartic-type endopeptidase activity"/>
    <property type="evidence" value="ECO:0007669"/>
    <property type="project" value="UniProtKB-EC"/>
</dbReference>
<evidence type="ECO:0000256" key="4">
    <source>
        <dbReference type="ARBA" id="ARBA00022519"/>
    </source>
</evidence>
<feature type="domain" description="Prepilin type IV endopeptidase peptidase" evidence="11">
    <location>
        <begin position="133"/>
        <end position="241"/>
    </location>
</feature>
<gene>
    <name evidence="13" type="ORF">H7I73_11300</name>
</gene>
<comment type="similarity">
    <text evidence="2 8">Belongs to the peptidase A24 family.</text>
</comment>
<evidence type="ECO:0000256" key="7">
    <source>
        <dbReference type="ARBA" id="ARBA00023136"/>
    </source>
</evidence>
<keyword evidence="9" id="KW-0808">Transferase</keyword>
<keyword evidence="9" id="KW-0378">Hydrolase</keyword>
<evidence type="ECO:0000256" key="8">
    <source>
        <dbReference type="RuleBase" id="RU003793"/>
    </source>
</evidence>
<evidence type="ECO:0000313" key="13">
    <source>
        <dbReference type="EMBL" id="MBC2620225.1"/>
    </source>
</evidence>
<comment type="subcellular location">
    <subcellularLocation>
        <location evidence="1">Cell inner membrane</location>
        <topology evidence="1">Multi-pass membrane protein</topology>
    </subcellularLocation>
    <subcellularLocation>
        <location evidence="9">Cell membrane</location>
        <topology evidence="9">Multi-pass membrane protein</topology>
    </subcellularLocation>
</comment>
<dbReference type="Proteomes" id="UP000548504">
    <property type="component" value="Unassembled WGS sequence"/>
</dbReference>
<dbReference type="PRINTS" id="PR00864">
    <property type="entry name" value="PREPILNPTASE"/>
</dbReference>
<dbReference type="GO" id="GO:0008168">
    <property type="term" value="F:methyltransferase activity"/>
    <property type="evidence" value="ECO:0007669"/>
    <property type="project" value="UniProtKB-KW"/>
</dbReference>
<keyword evidence="6 10" id="KW-1133">Transmembrane helix</keyword>
<keyword evidence="9" id="KW-0645">Protease</keyword>
<organism evidence="13 14">
    <name type="scientific">Citrobacter cronae</name>
    <dbReference type="NCBI Taxonomy" id="1748967"/>
    <lineage>
        <taxon>Bacteria</taxon>
        <taxon>Pseudomonadati</taxon>
        <taxon>Pseudomonadota</taxon>
        <taxon>Gammaproteobacteria</taxon>
        <taxon>Enterobacterales</taxon>
        <taxon>Enterobacteriaceae</taxon>
        <taxon>Citrobacter</taxon>
        <taxon>Citrobacter freundii complex</taxon>
    </lineage>
</organism>
<evidence type="ECO:0000256" key="2">
    <source>
        <dbReference type="ARBA" id="ARBA00005801"/>
    </source>
</evidence>
<evidence type="ECO:0000259" key="12">
    <source>
        <dbReference type="Pfam" id="PF06750"/>
    </source>
</evidence>
<dbReference type="Pfam" id="PF06750">
    <property type="entry name" value="A24_N_bact"/>
    <property type="match status" value="1"/>
</dbReference>
<evidence type="ECO:0000256" key="1">
    <source>
        <dbReference type="ARBA" id="ARBA00004429"/>
    </source>
</evidence>
<evidence type="ECO:0000256" key="5">
    <source>
        <dbReference type="ARBA" id="ARBA00022692"/>
    </source>
</evidence>
<keyword evidence="3" id="KW-1003">Cell membrane</keyword>
<keyword evidence="5 9" id="KW-0812">Transmembrane</keyword>
<dbReference type="EMBL" id="JACLAG010000002">
    <property type="protein sequence ID" value="MBC2620225.1"/>
    <property type="molecule type" value="Genomic_DNA"/>
</dbReference>
<keyword evidence="7 10" id="KW-0472">Membrane</keyword>
<dbReference type="GO" id="GO:0032259">
    <property type="term" value="P:methylation"/>
    <property type="evidence" value="ECO:0007669"/>
    <property type="project" value="UniProtKB-KW"/>
</dbReference>
<dbReference type="Pfam" id="PF01478">
    <property type="entry name" value="Peptidase_A24"/>
    <property type="match status" value="1"/>
</dbReference>
<keyword evidence="9" id="KW-0489">Methyltransferase</keyword>
<dbReference type="GO" id="GO:0005886">
    <property type="term" value="C:plasma membrane"/>
    <property type="evidence" value="ECO:0007669"/>
    <property type="project" value="UniProtKB-SubCell"/>
</dbReference>
<feature type="transmembrane region" description="Helical" evidence="10">
    <location>
        <begin position="99"/>
        <end position="119"/>
    </location>
</feature>
<dbReference type="InterPro" id="IPR050882">
    <property type="entry name" value="Prepilin_peptidase/N-MTase"/>
</dbReference>
<dbReference type="EC" id="2.1.1.-" evidence="9"/>
<feature type="transmembrane region" description="Helical" evidence="10">
    <location>
        <begin position="125"/>
        <end position="142"/>
    </location>
</feature>
<evidence type="ECO:0000256" key="6">
    <source>
        <dbReference type="ARBA" id="ARBA00022989"/>
    </source>
</evidence>
<protein>
    <recommendedName>
        <fullName evidence="9">Prepilin leader peptidase/N-methyltransferase</fullName>
        <ecNumber evidence="9">2.1.1.-</ecNumber>
        <ecNumber evidence="9">3.4.23.43</ecNumber>
    </recommendedName>
</protein>
<dbReference type="InterPro" id="IPR010627">
    <property type="entry name" value="Prepilin_pept_A24_N"/>
</dbReference>
<sequence>MRMTNIEAFFSPGYPWLALLLGLFIGSFLNVVIYRLPIMLMRETADDEERNALPAVNLWWPPSHCPCCQHNVMPWDNIPVVSWLLLRGRCRHCHCTISGIYPLSEAVIGVVFCTLVYWLYPQYSLLQLAFMALFLCLLYTLAVIDIRTFLLPDCLVFLLLWAGLIASVRHLIPISPRDSVMGAVFIWGFTWLMAEGYRWITGREGFGKGDVKLFAACATWLGVENIAVLMLGSALLGLCLFLFRYFYIRRFAPQGELAKQGYIPFGPAIVVMSIYLMYTAVLNL</sequence>
<evidence type="ECO:0000259" key="11">
    <source>
        <dbReference type="Pfam" id="PF01478"/>
    </source>
</evidence>
<feature type="transmembrane region" description="Helical" evidence="10">
    <location>
        <begin position="149"/>
        <end position="168"/>
    </location>
</feature>
<comment type="function">
    <text evidence="9">Plays an essential role in type IV pili and type II pseudopili formation by proteolytically removing the leader sequence from substrate proteins and subsequently monomethylating the alpha-amino group of the newly exposed N-terminal phenylalanine.</text>
</comment>
<feature type="transmembrane region" description="Helical" evidence="10">
    <location>
        <begin position="13"/>
        <end position="33"/>
    </location>
</feature>
<evidence type="ECO:0000256" key="3">
    <source>
        <dbReference type="ARBA" id="ARBA00022475"/>
    </source>
</evidence>
<reference evidence="13 14" key="1">
    <citation type="submission" date="2020-08" db="EMBL/GenBank/DDBJ databases">
        <title>Emergence and comparative genomics analysis of Citrobacter in Fennec fox imported from North Africa to China.</title>
        <authorList>
            <person name="Zheng B."/>
        </authorList>
    </citation>
    <scope>NUCLEOTIDE SEQUENCE [LARGE SCALE GENOMIC DNA]</scope>
    <source>
        <strain evidence="13 14">FF141</strain>
    </source>
</reference>
<feature type="domain" description="Prepilin peptidase A24 N-terminal" evidence="12">
    <location>
        <begin position="20"/>
        <end position="117"/>
    </location>
</feature>
<dbReference type="InterPro" id="IPR014032">
    <property type="entry name" value="Peptidase_A24A_bac"/>
</dbReference>
<accession>A0A7X1EIU6</accession>
<dbReference type="EC" id="3.4.23.43" evidence="9"/>
<keyword evidence="4" id="KW-0997">Cell inner membrane</keyword>
<dbReference type="GO" id="GO:0006465">
    <property type="term" value="P:signal peptide processing"/>
    <property type="evidence" value="ECO:0007669"/>
    <property type="project" value="TreeGrafter"/>
</dbReference>
<comment type="caution">
    <text evidence="13">The sequence shown here is derived from an EMBL/GenBank/DDBJ whole genome shotgun (WGS) entry which is preliminary data.</text>
</comment>
<dbReference type="PANTHER" id="PTHR30487:SF0">
    <property type="entry name" value="PREPILIN LEADER PEPTIDASE_N-METHYLTRANSFERASE-RELATED"/>
    <property type="match status" value="1"/>
</dbReference>
<keyword evidence="9" id="KW-0511">Multifunctional enzyme</keyword>
<name>A0A7X1EIU6_9ENTR</name>
<dbReference type="InterPro" id="IPR000045">
    <property type="entry name" value="Prepilin_IV_endopep_pep"/>
</dbReference>
<dbReference type="Gene3D" id="1.20.120.1220">
    <property type="match status" value="1"/>
</dbReference>
<feature type="transmembrane region" description="Helical" evidence="10">
    <location>
        <begin position="263"/>
        <end position="282"/>
    </location>
</feature>
<proteinExistence type="inferred from homology"/>
<dbReference type="RefSeq" id="WP_085048655.1">
    <property type="nucleotide sequence ID" value="NZ_CP101080.1"/>
</dbReference>
<evidence type="ECO:0000256" key="9">
    <source>
        <dbReference type="RuleBase" id="RU003794"/>
    </source>
</evidence>
<evidence type="ECO:0000313" key="14">
    <source>
        <dbReference type="Proteomes" id="UP000548504"/>
    </source>
</evidence>
<feature type="transmembrane region" description="Helical" evidence="10">
    <location>
        <begin position="213"/>
        <end position="243"/>
    </location>
</feature>
<evidence type="ECO:0000256" key="10">
    <source>
        <dbReference type="SAM" id="Phobius"/>
    </source>
</evidence>
<dbReference type="PANTHER" id="PTHR30487">
    <property type="entry name" value="TYPE 4 PREPILIN-LIKE PROTEINS LEADER PEPTIDE-PROCESSING ENZYME"/>
    <property type="match status" value="1"/>
</dbReference>
<comment type="catalytic activity">
    <reaction evidence="9">
        <text>Typically cleaves a -Gly-|-Phe- bond to release an N-terminal, basic peptide of 5-8 residues from type IV prepilin, and then N-methylates the new N-terminal amino group, the methyl donor being S-adenosyl-L-methionine.</text>
        <dbReference type="EC" id="3.4.23.43"/>
    </reaction>
</comment>
<dbReference type="AlphaFoldDB" id="A0A7X1EIU6"/>